<gene>
    <name evidence="11" type="ORF">JD844_005719</name>
</gene>
<evidence type="ECO:0000256" key="5">
    <source>
        <dbReference type="ARBA" id="ARBA00022989"/>
    </source>
</evidence>
<dbReference type="PANTHER" id="PTHR12035">
    <property type="entry name" value="SIALIC ACID BINDING IMMUNOGLOBULIN-LIKE LECTIN"/>
    <property type="match status" value="1"/>
</dbReference>
<dbReference type="InterPro" id="IPR007110">
    <property type="entry name" value="Ig-like_dom"/>
</dbReference>
<dbReference type="PANTHER" id="PTHR12035:SF125">
    <property type="entry name" value="SIALIC ACID-BINDING IG-LIKE LECTIN 5"/>
    <property type="match status" value="1"/>
</dbReference>
<dbReference type="InterPro" id="IPR051036">
    <property type="entry name" value="SIGLEC"/>
</dbReference>
<evidence type="ECO:0000256" key="2">
    <source>
        <dbReference type="ARBA" id="ARBA00022692"/>
    </source>
</evidence>
<keyword evidence="12" id="KW-1185">Reference proteome</keyword>
<dbReference type="PROSITE" id="PS50835">
    <property type="entry name" value="IG_LIKE"/>
    <property type="match status" value="2"/>
</dbReference>
<evidence type="ECO:0000256" key="1">
    <source>
        <dbReference type="ARBA" id="ARBA00004479"/>
    </source>
</evidence>
<dbReference type="Pfam" id="PF08205">
    <property type="entry name" value="C2-set_2"/>
    <property type="match status" value="1"/>
</dbReference>
<dbReference type="InterPro" id="IPR036179">
    <property type="entry name" value="Ig-like_dom_sf"/>
</dbReference>
<name>A0ABQ7TNL8_PHRPL</name>
<dbReference type="SUPFAM" id="SSF48726">
    <property type="entry name" value="Immunoglobulin"/>
    <property type="match status" value="4"/>
</dbReference>
<evidence type="ECO:0000256" key="4">
    <source>
        <dbReference type="ARBA" id="ARBA00022889"/>
    </source>
</evidence>
<comment type="similarity">
    <text evidence="8">Belongs to the immunoglobulin superfamily. SIGLEC (sialic acid binding Ig-like lectin) family.</text>
</comment>
<evidence type="ECO:0000313" key="12">
    <source>
        <dbReference type="Proteomes" id="UP000826234"/>
    </source>
</evidence>
<sequence>MGHSLEVLVLGLFSTWLLWEGVQCDLSKYTMNAPTAVTVSEGLCVIIPCNFTYDPNDASSTSTLYGYWFMDNSAITSPAVASNDRNKEIEDYAQNRFTLSEEVAQGNCSLIINNAEKNDGRKYYFRMEKGSKAKFTYRNIVQPLVNVIQLENPEIMFGGDLRAKHPVNITCTAPGSCSLKPPHIFWKDTPKVVTPRTSEMQSNGSQVYISMFDFIPSRKDNGKELTCSVIYGEGASPVSKKKTVLLNIKYPPQEQKIDVEVTKGNGSLKSYTESSQIVLEKGVSVVLRCLAEGNPQPKMTWAKESVNLTEDNELKLSSVKMQDMGEYRCNAQNSEGSSTLGVHLTIAYRPRLCKQKSSHCWRDDSGFQCNCSICSSPMPRIQWLVDGEPLEGNTTKGNKQVTTWIEKDVGTSTLRLTGNWDGDHHLVCNGTNAKGEFPMMFFLFSSGMSLGAS</sequence>
<feature type="signal peptide" evidence="9">
    <location>
        <begin position="1"/>
        <end position="24"/>
    </location>
</feature>
<accession>A0ABQ7TNL8</accession>
<evidence type="ECO:0000256" key="9">
    <source>
        <dbReference type="SAM" id="SignalP"/>
    </source>
</evidence>
<comment type="caution">
    <text evidence="11">The sequence shown here is derived from an EMBL/GenBank/DDBJ whole genome shotgun (WGS) entry which is preliminary data.</text>
</comment>
<evidence type="ECO:0000256" key="6">
    <source>
        <dbReference type="ARBA" id="ARBA00023136"/>
    </source>
</evidence>
<protein>
    <recommendedName>
        <fullName evidence="10">Ig-like domain-containing protein</fullName>
    </recommendedName>
</protein>
<dbReference type="InterPro" id="IPR003599">
    <property type="entry name" value="Ig_sub"/>
</dbReference>
<dbReference type="Proteomes" id="UP000826234">
    <property type="component" value="Unassembled WGS sequence"/>
</dbReference>
<dbReference type="SMART" id="SM00408">
    <property type="entry name" value="IGc2"/>
    <property type="match status" value="1"/>
</dbReference>
<keyword evidence="4" id="KW-0130">Cell adhesion</keyword>
<dbReference type="InterPro" id="IPR013783">
    <property type="entry name" value="Ig-like_fold"/>
</dbReference>
<keyword evidence="9" id="KW-0732">Signal</keyword>
<comment type="subcellular location">
    <subcellularLocation>
        <location evidence="1">Membrane</location>
        <topology evidence="1">Single-pass type I membrane protein</topology>
    </subcellularLocation>
</comment>
<keyword evidence="2" id="KW-0812">Transmembrane</keyword>
<proteinExistence type="inferred from homology"/>
<keyword evidence="6" id="KW-0472">Membrane</keyword>
<evidence type="ECO:0000256" key="7">
    <source>
        <dbReference type="ARBA" id="ARBA00023157"/>
    </source>
</evidence>
<feature type="domain" description="Ig-like" evidence="10">
    <location>
        <begin position="143"/>
        <end position="245"/>
    </location>
</feature>
<dbReference type="Pfam" id="PF13927">
    <property type="entry name" value="Ig_3"/>
    <property type="match status" value="1"/>
</dbReference>
<organism evidence="11 12">
    <name type="scientific">Phrynosoma platyrhinos</name>
    <name type="common">Desert horned lizard</name>
    <dbReference type="NCBI Taxonomy" id="52577"/>
    <lineage>
        <taxon>Eukaryota</taxon>
        <taxon>Metazoa</taxon>
        <taxon>Chordata</taxon>
        <taxon>Craniata</taxon>
        <taxon>Vertebrata</taxon>
        <taxon>Euteleostomi</taxon>
        <taxon>Lepidosauria</taxon>
        <taxon>Squamata</taxon>
        <taxon>Bifurcata</taxon>
        <taxon>Unidentata</taxon>
        <taxon>Episquamata</taxon>
        <taxon>Toxicofera</taxon>
        <taxon>Iguania</taxon>
        <taxon>Phrynosomatidae</taxon>
        <taxon>Phrynosomatinae</taxon>
        <taxon>Phrynosoma</taxon>
    </lineage>
</organism>
<dbReference type="SMART" id="SM00409">
    <property type="entry name" value="IG"/>
    <property type="match status" value="3"/>
</dbReference>
<dbReference type="InterPro" id="IPR013162">
    <property type="entry name" value="CD80_C2-set"/>
</dbReference>
<keyword evidence="7" id="KW-1015">Disulfide bond</keyword>
<reference evidence="11 12" key="1">
    <citation type="journal article" date="2022" name="Gigascience">
        <title>A chromosome-level genome assembly and annotation of the desert horned lizard, Phrynosoma platyrhinos, provides insight into chromosomal rearrangements among reptiles.</title>
        <authorList>
            <person name="Koochekian N."/>
            <person name="Ascanio A."/>
            <person name="Farleigh K."/>
            <person name="Card D.C."/>
            <person name="Schield D.R."/>
            <person name="Castoe T.A."/>
            <person name="Jezkova T."/>
        </authorList>
    </citation>
    <scope>NUCLEOTIDE SEQUENCE [LARGE SCALE GENOMIC DNA]</scope>
    <source>
        <strain evidence="11">NK-2021</strain>
    </source>
</reference>
<dbReference type="Pfam" id="PF07686">
    <property type="entry name" value="V-set"/>
    <property type="match status" value="1"/>
</dbReference>
<dbReference type="Gene3D" id="2.60.40.10">
    <property type="entry name" value="Immunoglobulins"/>
    <property type="match status" value="4"/>
</dbReference>
<dbReference type="InterPro" id="IPR003598">
    <property type="entry name" value="Ig_sub2"/>
</dbReference>
<feature type="domain" description="Ig-like" evidence="10">
    <location>
        <begin position="252"/>
        <end position="345"/>
    </location>
</feature>
<keyword evidence="5" id="KW-1133">Transmembrane helix</keyword>
<feature type="chain" id="PRO_5047244749" description="Ig-like domain-containing protein" evidence="9">
    <location>
        <begin position="25"/>
        <end position="453"/>
    </location>
</feature>
<dbReference type="EMBL" id="JAIPUX010000035">
    <property type="protein sequence ID" value="KAH0631407.1"/>
    <property type="molecule type" value="Genomic_DNA"/>
</dbReference>
<evidence type="ECO:0000313" key="11">
    <source>
        <dbReference type="EMBL" id="KAH0631407.1"/>
    </source>
</evidence>
<evidence type="ECO:0000256" key="3">
    <source>
        <dbReference type="ARBA" id="ARBA00022734"/>
    </source>
</evidence>
<evidence type="ECO:0000256" key="8">
    <source>
        <dbReference type="ARBA" id="ARBA00038361"/>
    </source>
</evidence>
<evidence type="ECO:0000259" key="10">
    <source>
        <dbReference type="PROSITE" id="PS50835"/>
    </source>
</evidence>
<keyword evidence="3" id="KW-0430">Lectin</keyword>
<dbReference type="InterPro" id="IPR013106">
    <property type="entry name" value="Ig_V-set"/>
</dbReference>